<evidence type="ECO:0000256" key="1">
    <source>
        <dbReference type="SAM" id="Phobius"/>
    </source>
</evidence>
<dbReference type="RefSeq" id="YP_009482426.1">
    <property type="nucleotide sequence ID" value="NC_037666.1"/>
</dbReference>
<evidence type="ECO:0000313" key="2">
    <source>
        <dbReference type="EMBL" id="AVK76423.1"/>
    </source>
</evidence>
<reference evidence="2" key="1">
    <citation type="journal article" date="2018" name="Nat. Commun.">
        <title>Diversity and evolution of the emerging Pandoraviridae family.</title>
        <authorList>
            <person name="Legendre M."/>
            <person name="Fabre E."/>
            <person name="Poirot O."/>
            <person name="Jeudy S."/>
            <person name="Lartigue A."/>
            <person name="Alempic J.M."/>
            <person name="Beucher L."/>
            <person name="Philippe N."/>
            <person name="Bertaux L."/>
            <person name="Christo-Foroux E."/>
            <person name="Labadie K."/>
            <person name="Coute Y."/>
            <person name="Abergel C."/>
            <person name="Claverie J.M."/>
        </authorList>
    </citation>
    <scope>NUCLEOTIDE SEQUENCE [LARGE SCALE GENOMIC DNA]</scope>
    <source>
        <strain evidence="2">Neocaledonia</strain>
    </source>
</reference>
<proteinExistence type="predicted"/>
<feature type="transmembrane region" description="Helical" evidence="1">
    <location>
        <begin position="38"/>
        <end position="58"/>
    </location>
</feature>
<dbReference type="GeneID" id="36842268"/>
<gene>
    <name evidence="2" type="ORF">pneo_cds_816</name>
</gene>
<dbReference type="Pfam" id="PF19167">
    <property type="entry name" value="DUF5849"/>
    <property type="match status" value="1"/>
</dbReference>
<keyword evidence="1" id="KW-0472">Membrane</keyword>
<accession>A0A2U7UDA6</accession>
<sequence>MSAPAVQQIAPAPVAVVAPATAAPQVVAPVRRGVPWGWIIAGVALALLLALVVSVIVYESRNRQRPTTNPFLPIAPAGTPRTVAAPLGQPLAAGRYKIRWGPTGLYMGVNQGQTNPATLVAATAAPTWTYTPSASGIIGGTLTSSTGSTLSTGNATALVGPVPVFVASGTPSQTGSWLPAASPESAGVAGTTHDTNMTGTIYNASLGGCLRPDGAGVVGSPIVLAPSCGATESGWVFEPATA</sequence>
<dbReference type="KEGG" id="vg:36842268"/>
<organism evidence="2">
    <name type="scientific">Pandoravirus neocaledonia</name>
    <dbReference type="NCBI Taxonomy" id="2107708"/>
    <lineage>
        <taxon>Viruses</taxon>
        <taxon>Pandoravirus</taxon>
    </lineage>
</organism>
<keyword evidence="1" id="KW-0812">Transmembrane</keyword>
<protein>
    <submittedName>
        <fullName evidence="2">Uncharacterized protein</fullName>
    </submittedName>
</protein>
<name>A0A2U7UDA6_9VIRU</name>
<dbReference type="EMBL" id="MG011690">
    <property type="protein sequence ID" value="AVK76423.1"/>
    <property type="molecule type" value="Genomic_DNA"/>
</dbReference>
<dbReference type="Proteomes" id="UP000249287">
    <property type="component" value="Segment"/>
</dbReference>
<dbReference type="InterPro" id="IPR043883">
    <property type="entry name" value="DUF5849"/>
</dbReference>
<keyword evidence="1" id="KW-1133">Transmembrane helix</keyword>